<dbReference type="InterPro" id="IPR007284">
    <property type="entry name" value="Ground-like_dom"/>
</dbReference>
<dbReference type="Proteomes" id="UP000095283">
    <property type="component" value="Unplaced"/>
</dbReference>
<evidence type="ECO:0000259" key="1">
    <source>
        <dbReference type="Pfam" id="PF04155"/>
    </source>
</evidence>
<dbReference type="Pfam" id="PF04155">
    <property type="entry name" value="Ground-like"/>
    <property type="match status" value="1"/>
</dbReference>
<evidence type="ECO:0000313" key="3">
    <source>
        <dbReference type="WBParaSite" id="Hba_21385"/>
    </source>
</evidence>
<dbReference type="WBParaSite" id="Hba_21385">
    <property type="protein sequence ID" value="Hba_21385"/>
    <property type="gene ID" value="Hba_21385"/>
</dbReference>
<dbReference type="AlphaFoldDB" id="A0A1I7XU88"/>
<keyword evidence="2" id="KW-1185">Reference proteome</keyword>
<evidence type="ECO:0000313" key="2">
    <source>
        <dbReference type="Proteomes" id="UP000095283"/>
    </source>
</evidence>
<protein>
    <submittedName>
        <fullName evidence="3">Ground-like domain-containing protein</fullName>
    </submittedName>
</protein>
<reference evidence="3" key="1">
    <citation type="submission" date="2016-11" db="UniProtKB">
        <authorList>
            <consortium name="WormBaseParasite"/>
        </authorList>
    </citation>
    <scope>IDENTIFICATION</scope>
</reference>
<feature type="domain" description="Ground-like" evidence="1">
    <location>
        <begin position="112"/>
        <end position="181"/>
    </location>
</feature>
<organism evidence="2 3">
    <name type="scientific">Heterorhabditis bacteriophora</name>
    <name type="common">Entomopathogenic nematode worm</name>
    <dbReference type="NCBI Taxonomy" id="37862"/>
    <lineage>
        <taxon>Eukaryota</taxon>
        <taxon>Metazoa</taxon>
        <taxon>Ecdysozoa</taxon>
        <taxon>Nematoda</taxon>
        <taxon>Chromadorea</taxon>
        <taxon>Rhabditida</taxon>
        <taxon>Rhabditina</taxon>
        <taxon>Rhabditomorpha</taxon>
        <taxon>Strongyloidea</taxon>
        <taxon>Heterorhabditidae</taxon>
        <taxon>Heterorhabditis</taxon>
    </lineage>
</organism>
<sequence>MNSRIGYNNRAVAFGIPLAQEGRVLSNIQQFEKLVEQQENSNPGHSKTPVASTFEYKEEDADLFAGLKRDVDIRRAPTVSVSHQENNESTVVAAEAKEREDNEDSNQQQHETKCNSQLLKELMLNNMSDNSSESKRKINRAAEAKFGGSVDVICSRGHFSYVFSSNLYCEASKRLVTCIAFRQAT</sequence>
<proteinExistence type="predicted"/>
<accession>A0A1I7XU88</accession>
<name>A0A1I7XU88_HETBA</name>